<evidence type="ECO:0000313" key="5">
    <source>
        <dbReference type="EMBL" id="KAH8984348.1"/>
    </source>
</evidence>
<dbReference type="PROSITE" id="PS51542">
    <property type="entry name" value="FYRN"/>
    <property type="match status" value="1"/>
</dbReference>
<dbReference type="AlphaFoldDB" id="A0AAD4L8E7"/>
<accession>A0AAD4L8E7</accession>
<dbReference type="Proteomes" id="UP001201163">
    <property type="component" value="Unassembled WGS sequence"/>
</dbReference>
<keyword evidence="2" id="KW-0539">Nucleus</keyword>
<feature type="compositionally biased region" description="Basic residues" evidence="4">
    <location>
        <begin position="326"/>
        <end position="335"/>
    </location>
</feature>
<name>A0AAD4L8E7_9AGAM</name>
<comment type="subcellular location">
    <subcellularLocation>
        <location evidence="1">Nucleus</location>
    </subcellularLocation>
</comment>
<dbReference type="GO" id="GO:0005634">
    <property type="term" value="C:nucleus"/>
    <property type="evidence" value="ECO:0007669"/>
    <property type="project" value="UniProtKB-SubCell"/>
</dbReference>
<proteinExistence type="predicted"/>
<protein>
    <submittedName>
        <fullName evidence="5">FYRN-domain-containing protein</fullName>
    </submittedName>
</protein>
<evidence type="ECO:0000256" key="3">
    <source>
        <dbReference type="SAM" id="Coils"/>
    </source>
</evidence>
<feature type="compositionally biased region" description="Polar residues" evidence="4">
    <location>
        <begin position="286"/>
        <end position="298"/>
    </location>
</feature>
<keyword evidence="6" id="KW-1185">Reference proteome</keyword>
<evidence type="ECO:0000256" key="1">
    <source>
        <dbReference type="ARBA" id="ARBA00004123"/>
    </source>
</evidence>
<keyword evidence="3" id="KW-0175">Coiled coil</keyword>
<evidence type="ECO:0000256" key="2">
    <source>
        <dbReference type="ARBA" id="ARBA00023242"/>
    </source>
</evidence>
<reference evidence="5" key="1">
    <citation type="submission" date="2022-01" db="EMBL/GenBank/DDBJ databases">
        <title>Comparative genomics reveals a dynamic genome evolution in the ectomycorrhizal milk-cap (Lactarius) mushrooms.</title>
        <authorList>
            <consortium name="DOE Joint Genome Institute"/>
            <person name="Lebreton A."/>
            <person name="Tang N."/>
            <person name="Kuo A."/>
            <person name="LaButti K."/>
            <person name="Drula E."/>
            <person name="Barry K."/>
            <person name="Clum A."/>
            <person name="Lipzen A."/>
            <person name="Mousain D."/>
            <person name="Ng V."/>
            <person name="Wang R."/>
            <person name="Wang X."/>
            <person name="Dai Y."/>
            <person name="Henrissat B."/>
            <person name="Grigoriev I.V."/>
            <person name="Guerin-Laguette A."/>
            <person name="Yu F."/>
            <person name="Martin F.M."/>
        </authorList>
    </citation>
    <scope>NUCLEOTIDE SEQUENCE</scope>
    <source>
        <strain evidence="5">QP</strain>
    </source>
</reference>
<dbReference type="Pfam" id="PF05964">
    <property type="entry name" value="FYRN"/>
    <property type="match status" value="1"/>
</dbReference>
<evidence type="ECO:0000313" key="6">
    <source>
        <dbReference type="Proteomes" id="UP001201163"/>
    </source>
</evidence>
<sequence>MSRRSAPMLPPPPPTDRDVIMGPPPVPPQPLTTSSMQNSKDQREFSEKYYKLKRKYWELEEKYKDLEDELRRSGERNTHWNTERGMLLDRILELEATVARQPSSPSPHSPSAQLPTQPPTAYPRALQSAHAQTAFQANLHEAFDEIRTEDSSVDPLYTSRHIGPQARKRQLEEIKEREEEEARDARKTPRRGKATTAALNPSKTKDTGVTPPFPPTNNSGGPPASAPGTSPQTLVAPSGKRIRIKPPTAAPPEPAPPLPRSAALSPGSPMSPLGSEAETYAVADGESSTPLRNGNGTLDTPIHMGPGSPTSLGPSAASIPPTTVQRHTKPKRLKAHTVTSKSYSIPMVPRDKSGRPVLPLNVGIMTVNCLGEVCMREHFHTERYIFPVGYSVNRRYLSARDPNAETVYNCTILDGGDGPKFQIIANDMADKPIIAGTATGAWSVVVRAANHVRNRQHSNSVSGPDFFGLGQNTIKHLIQELPGADRLKDYVWQNFVEGG</sequence>
<dbReference type="EMBL" id="JAKELL010000077">
    <property type="protein sequence ID" value="KAH8984348.1"/>
    <property type="molecule type" value="Genomic_DNA"/>
</dbReference>
<dbReference type="GO" id="GO:0051726">
    <property type="term" value="P:regulation of cell cycle"/>
    <property type="evidence" value="ECO:0007669"/>
    <property type="project" value="TreeGrafter"/>
</dbReference>
<dbReference type="SMART" id="SM00541">
    <property type="entry name" value="FYRN"/>
    <property type="match status" value="1"/>
</dbReference>
<feature type="region of interest" description="Disordered" evidence="4">
    <location>
        <begin position="154"/>
        <end position="350"/>
    </location>
</feature>
<feature type="coiled-coil region" evidence="3">
    <location>
        <begin position="49"/>
        <end position="76"/>
    </location>
</feature>
<dbReference type="InterPro" id="IPR003889">
    <property type="entry name" value="FYrich_C"/>
</dbReference>
<dbReference type="Gene3D" id="3.30.160.360">
    <property type="match status" value="1"/>
</dbReference>
<feature type="region of interest" description="Disordered" evidence="4">
    <location>
        <begin position="95"/>
        <end position="131"/>
    </location>
</feature>
<dbReference type="InterPro" id="IPR003888">
    <property type="entry name" value="FYrich_N"/>
</dbReference>
<dbReference type="Pfam" id="PF05965">
    <property type="entry name" value="FYRC"/>
    <property type="match status" value="1"/>
</dbReference>
<feature type="compositionally biased region" description="Pro residues" evidence="4">
    <location>
        <begin position="248"/>
        <end position="259"/>
    </location>
</feature>
<dbReference type="InterPro" id="IPR040092">
    <property type="entry name" value="TBRG1"/>
</dbReference>
<dbReference type="PANTHER" id="PTHR22715">
    <property type="entry name" value="TRANSFORMING GROWTH FACTOR BETA REGULATED GENE 1"/>
    <property type="match status" value="1"/>
</dbReference>
<dbReference type="PROSITE" id="PS51543">
    <property type="entry name" value="FYRC"/>
    <property type="match status" value="1"/>
</dbReference>
<evidence type="ECO:0000256" key="4">
    <source>
        <dbReference type="SAM" id="MobiDB-lite"/>
    </source>
</evidence>
<gene>
    <name evidence="5" type="ORF">EDB92DRAFT_1494500</name>
</gene>
<feature type="compositionally biased region" description="Low complexity" evidence="4">
    <location>
        <begin position="219"/>
        <end position="231"/>
    </location>
</feature>
<dbReference type="PANTHER" id="PTHR22715:SF0">
    <property type="entry name" value="TRANSFORMING GROWTH FACTOR BETA REGULATOR 1"/>
    <property type="match status" value="1"/>
</dbReference>
<feature type="compositionally biased region" description="Low complexity" evidence="4">
    <location>
        <begin position="260"/>
        <end position="275"/>
    </location>
</feature>
<comment type="caution">
    <text evidence="5">The sequence shown here is derived from an EMBL/GenBank/DDBJ whole genome shotgun (WGS) entry which is preliminary data.</text>
</comment>
<organism evidence="5 6">
    <name type="scientific">Lactarius akahatsu</name>
    <dbReference type="NCBI Taxonomy" id="416441"/>
    <lineage>
        <taxon>Eukaryota</taxon>
        <taxon>Fungi</taxon>
        <taxon>Dikarya</taxon>
        <taxon>Basidiomycota</taxon>
        <taxon>Agaricomycotina</taxon>
        <taxon>Agaricomycetes</taxon>
        <taxon>Russulales</taxon>
        <taxon>Russulaceae</taxon>
        <taxon>Lactarius</taxon>
    </lineage>
</organism>
<feature type="region of interest" description="Disordered" evidence="4">
    <location>
        <begin position="1"/>
        <end position="45"/>
    </location>
</feature>